<reference evidence="4 5" key="1">
    <citation type="submission" date="2019-03" db="EMBL/GenBank/DDBJ databases">
        <title>Genomic Encyclopedia of Type Strains, Phase IV (KMG-IV): sequencing the most valuable type-strain genomes for metagenomic binning, comparative biology and taxonomic classification.</title>
        <authorList>
            <person name="Goeker M."/>
        </authorList>
    </citation>
    <scope>NUCLEOTIDE SEQUENCE [LARGE SCALE GENOMIC DNA]</scope>
    <source>
        <strain evidence="4 5">DSM 26752</strain>
    </source>
</reference>
<dbReference type="OrthoDB" id="9800565at2"/>
<keyword evidence="5" id="KW-1185">Reference proteome</keyword>
<comment type="similarity">
    <text evidence="1 2">Belongs to the metallophosphoesterase superfamily. YfcE family.</text>
</comment>
<gene>
    <name evidence="4" type="ORF">EDD65_10314</name>
</gene>
<dbReference type="Proteomes" id="UP000294567">
    <property type="component" value="Unassembled WGS sequence"/>
</dbReference>
<evidence type="ECO:0000313" key="4">
    <source>
        <dbReference type="EMBL" id="TCS90717.1"/>
    </source>
</evidence>
<dbReference type="SUPFAM" id="SSF56300">
    <property type="entry name" value="Metallo-dependent phosphatases"/>
    <property type="match status" value="1"/>
</dbReference>
<comment type="cofactor">
    <cofactor evidence="2">
        <name>a divalent metal cation</name>
        <dbReference type="ChEBI" id="CHEBI:60240"/>
    </cofactor>
</comment>
<dbReference type="AlphaFoldDB" id="A0A4R3KZ86"/>
<dbReference type="EC" id="3.1.4.-" evidence="2"/>
<dbReference type="NCBIfam" id="TIGR00040">
    <property type="entry name" value="yfcE"/>
    <property type="match status" value="1"/>
</dbReference>
<proteinExistence type="inferred from homology"/>
<name>A0A4R3KZ86_9FIRM</name>
<dbReference type="InterPro" id="IPR029052">
    <property type="entry name" value="Metallo-depent_PP-like"/>
</dbReference>
<comment type="caution">
    <text evidence="4">The sequence shown here is derived from an EMBL/GenBank/DDBJ whole genome shotgun (WGS) entry which is preliminary data.</text>
</comment>
<evidence type="ECO:0000256" key="2">
    <source>
        <dbReference type="RuleBase" id="RU362039"/>
    </source>
</evidence>
<dbReference type="InterPro" id="IPR024654">
    <property type="entry name" value="Calcineurin-like_PHP_lpxH"/>
</dbReference>
<sequence>MKIFVVSDTHGSTRDFINQINNMDKPELIIHLGDYVEDGEKIEEYTGIKTVIVKGNGDYFHTKYNEDEILYIKGKTLFLTHGHTYGVKYGINRLLYKAEEIGADLVLFGHTHSPILFKENNIIFMNPGSSSFPRGFNRRKTFGMIYVKDKILAEILNINE</sequence>
<dbReference type="PANTHER" id="PTHR11124">
    <property type="entry name" value="VACUOLAR SORTING PROTEIN VPS29"/>
    <property type="match status" value="1"/>
</dbReference>
<dbReference type="Gene3D" id="3.60.21.10">
    <property type="match status" value="1"/>
</dbReference>
<keyword evidence="2" id="KW-0479">Metal-binding</keyword>
<dbReference type="GO" id="GO:0046872">
    <property type="term" value="F:metal ion binding"/>
    <property type="evidence" value="ECO:0007669"/>
    <property type="project" value="UniProtKB-KW"/>
</dbReference>
<evidence type="ECO:0000259" key="3">
    <source>
        <dbReference type="Pfam" id="PF12850"/>
    </source>
</evidence>
<feature type="domain" description="Calcineurin-like phosphoesterase" evidence="3">
    <location>
        <begin position="1"/>
        <end position="149"/>
    </location>
</feature>
<accession>A0A4R3KZ86</accession>
<evidence type="ECO:0000256" key="1">
    <source>
        <dbReference type="ARBA" id="ARBA00008950"/>
    </source>
</evidence>
<evidence type="ECO:0000313" key="5">
    <source>
        <dbReference type="Proteomes" id="UP000294567"/>
    </source>
</evidence>
<protein>
    <recommendedName>
        <fullName evidence="2">Phosphoesterase</fullName>
        <ecNumber evidence="2">3.1.4.-</ecNumber>
    </recommendedName>
</protein>
<organism evidence="4 5">
    <name type="scientific">Keratinibaculum paraultunense</name>
    <dbReference type="NCBI Taxonomy" id="1278232"/>
    <lineage>
        <taxon>Bacteria</taxon>
        <taxon>Bacillati</taxon>
        <taxon>Bacillota</taxon>
        <taxon>Tissierellia</taxon>
        <taxon>Tissierellales</taxon>
        <taxon>Tepidimicrobiaceae</taxon>
        <taxon>Keratinibaculum</taxon>
    </lineage>
</organism>
<dbReference type="InterPro" id="IPR000979">
    <property type="entry name" value="Phosphodiesterase_MJ0936/Vps29"/>
</dbReference>
<dbReference type="GO" id="GO:0016787">
    <property type="term" value="F:hydrolase activity"/>
    <property type="evidence" value="ECO:0007669"/>
    <property type="project" value="UniProtKB-UniRule"/>
</dbReference>
<dbReference type="RefSeq" id="WP_132026319.1">
    <property type="nucleotide sequence ID" value="NZ_CP068564.1"/>
</dbReference>
<dbReference type="Pfam" id="PF12850">
    <property type="entry name" value="Metallophos_2"/>
    <property type="match status" value="1"/>
</dbReference>
<dbReference type="EMBL" id="SMAE01000003">
    <property type="protein sequence ID" value="TCS90717.1"/>
    <property type="molecule type" value="Genomic_DNA"/>
</dbReference>